<protein>
    <submittedName>
        <fullName evidence="2">Uncharacterized protein</fullName>
    </submittedName>
</protein>
<reference evidence="2 3" key="1">
    <citation type="submission" date="2024-05" db="EMBL/GenBank/DDBJ databases">
        <title>A draft genome resource for the thread blight pathogen Marasmius tenuissimus strain MS-2.</title>
        <authorList>
            <person name="Yulfo-Soto G.E."/>
            <person name="Baruah I.K."/>
            <person name="Amoako-Attah I."/>
            <person name="Bukari Y."/>
            <person name="Meinhardt L.W."/>
            <person name="Bailey B.A."/>
            <person name="Cohen S.P."/>
        </authorList>
    </citation>
    <scope>NUCLEOTIDE SEQUENCE [LARGE SCALE GENOMIC DNA]</scope>
    <source>
        <strain evidence="2 3">MS-2</strain>
    </source>
</reference>
<accession>A0ABR2ZLX8</accession>
<keyword evidence="3" id="KW-1185">Reference proteome</keyword>
<evidence type="ECO:0000256" key="1">
    <source>
        <dbReference type="SAM" id="MobiDB-lite"/>
    </source>
</evidence>
<feature type="region of interest" description="Disordered" evidence="1">
    <location>
        <begin position="45"/>
        <end position="83"/>
    </location>
</feature>
<name>A0ABR2ZLX8_9AGAR</name>
<feature type="region of interest" description="Disordered" evidence="1">
    <location>
        <begin position="1"/>
        <end position="32"/>
    </location>
</feature>
<evidence type="ECO:0000313" key="3">
    <source>
        <dbReference type="Proteomes" id="UP001437256"/>
    </source>
</evidence>
<evidence type="ECO:0000313" key="2">
    <source>
        <dbReference type="EMBL" id="KAL0062255.1"/>
    </source>
</evidence>
<sequence length="174" mass="18965">MTPPPDSPSPGSAPSINVENISNDEHDNGSFHTCEASSATTLLNPDCCDSPSDNPPPLIEDDPPSLNEDSNNAPGVSDFYSSEEERLEAETSAYIASVCSAIQGVPREGLAKIDPYRMIILYDVMKETINVIYVSKLDKCSDYEKVEQAWVECSQVIFSHLEPTIIDTHSLDLA</sequence>
<organism evidence="2 3">
    <name type="scientific">Marasmius tenuissimus</name>
    <dbReference type="NCBI Taxonomy" id="585030"/>
    <lineage>
        <taxon>Eukaryota</taxon>
        <taxon>Fungi</taxon>
        <taxon>Dikarya</taxon>
        <taxon>Basidiomycota</taxon>
        <taxon>Agaricomycotina</taxon>
        <taxon>Agaricomycetes</taxon>
        <taxon>Agaricomycetidae</taxon>
        <taxon>Agaricales</taxon>
        <taxon>Marasmiineae</taxon>
        <taxon>Marasmiaceae</taxon>
        <taxon>Marasmius</taxon>
    </lineage>
</organism>
<comment type="caution">
    <text evidence="2">The sequence shown here is derived from an EMBL/GenBank/DDBJ whole genome shotgun (WGS) entry which is preliminary data.</text>
</comment>
<proteinExistence type="predicted"/>
<gene>
    <name evidence="2" type="ORF">AAF712_010885</name>
</gene>
<dbReference type="EMBL" id="JBBXMP010000110">
    <property type="protein sequence ID" value="KAL0062255.1"/>
    <property type="molecule type" value="Genomic_DNA"/>
</dbReference>
<dbReference type="Proteomes" id="UP001437256">
    <property type="component" value="Unassembled WGS sequence"/>
</dbReference>